<keyword evidence="2" id="KW-0812">Transmembrane</keyword>
<feature type="region of interest" description="Disordered" evidence="1">
    <location>
        <begin position="67"/>
        <end position="97"/>
    </location>
</feature>
<accession>A0ABT0FSG0</accession>
<proteinExistence type="predicted"/>
<organism evidence="3 4">
    <name type="scientific">Actinomadura luzonensis</name>
    <dbReference type="NCBI Taxonomy" id="2805427"/>
    <lineage>
        <taxon>Bacteria</taxon>
        <taxon>Bacillati</taxon>
        <taxon>Actinomycetota</taxon>
        <taxon>Actinomycetes</taxon>
        <taxon>Streptosporangiales</taxon>
        <taxon>Thermomonosporaceae</taxon>
        <taxon>Actinomadura</taxon>
    </lineage>
</organism>
<evidence type="ECO:0000313" key="4">
    <source>
        <dbReference type="Proteomes" id="UP001317259"/>
    </source>
</evidence>
<keyword evidence="2" id="KW-0472">Membrane</keyword>
<keyword evidence="2" id="KW-1133">Transmembrane helix</keyword>
<evidence type="ECO:0000313" key="3">
    <source>
        <dbReference type="EMBL" id="MCK2215256.1"/>
    </source>
</evidence>
<gene>
    <name evidence="3" type="ORF">MF672_015880</name>
</gene>
<reference evidence="3 4" key="1">
    <citation type="submission" date="2022-04" db="EMBL/GenBank/DDBJ databases">
        <title>Genome draft of Actinomadura sp. ATCC 31491.</title>
        <authorList>
            <person name="Shi X."/>
            <person name="Du Y."/>
        </authorList>
    </citation>
    <scope>NUCLEOTIDE SEQUENCE [LARGE SCALE GENOMIC DNA]</scope>
    <source>
        <strain evidence="3 4">ATCC 31491</strain>
    </source>
</reference>
<evidence type="ECO:0000256" key="1">
    <source>
        <dbReference type="SAM" id="MobiDB-lite"/>
    </source>
</evidence>
<keyword evidence="4" id="KW-1185">Reference proteome</keyword>
<feature type="transmembrane region" description="Helical" evidence="2">
    <location>
        <begin position="102"/>
        <end position="129"/>
    </location>
</feature>
<dbReference type="EMBL" id="JAKRKC020000001">
    <property type="protein sequence ID" value="MCK2215256.1"/>
    <property type="molecule type" value="Genomic_DNA"/>
</dbReference>
<protein>
    <submittedName>
        <fullName evidence="3">Uncharacterized protein</fullName>
    </submittedName>
</protein>
<sequence length="162" mass="16467">MGRRQRGGLNGGRVSLLSPLLAVLLAVGLAAMHTLGHIGGPAPCHSAGRQPAHYRLAHCHDAYAPSAAPGDAGGHRSPASATHGGTTHGGEDPGGEDPRGDAAAVCLAILAALVVFAVPLLHLAGLIVARTRDRLPAEWHLAATLRGPPAALVLMRTVVLRT</sequence>
<name>A0ABT0FSG0_9ACTN</name>
<comment type="caution">
    <text evidence="3">The sequence shown here is derived from an EMBL/GenBank/DDBJ whole genome shotgun (WGS) entry which is preliminary data.</text>
</comment>
<dbReference type="Proteomes" id="UP001317259">
    <property type="component" value="Unassembled WGS sequence"/>
</dbReference>
<dbReference type="RefSeq" id="WP_242376349.1">
    <property type="nucleotide sequence ID" value="NZ_JAKRKC020000001.1"/>
</dbReference>
<evidence type="ECO:0000256" key="2">
    <source>
        <dbReference type="SAM" id="Phobius"/>
    </source>
</evidence>